<gene>
    <name evidence="1" type="ORF">Pen02_56830</name>
</gene>
<protein>
    <submittedName>
        <fullName evidence="1">Uncharacterized protein</fullName>
    </submittedName>
</protein>
<evidence type="ECO:0000313" key="2">
    <source>
        <dbReference type="Proteomes" id="UP000646749"/>
    </source>
</evidence>
<evidence type="ECO:0000313" key="1">
    <source>
        <dbReference type="EMBL" id="GIG90747.1"/>
    </source>
</evidence>
<keyword evidence="2" id="KW-1185">Reference proteome</keyword>
<dbReference type="RefSeq" id="WP_203869163.1">
    <property type="nucleotide sequence ID" value="NZ_BONW01000029.1"/>
</dbReference>
<accession>A0ABQ4E7P0</accession>
<dbReference type="Proteomes" id="UP000646749">
    <property type="component" value="Unassembled WGS sequence"/>
</dbReference>
<dbReference type="EMBL" id="BONW01000029">
    <property type="protein sequence ID" value="GIG90747.1"/>
    <property type="molecule type" value="Genomic_DNA"/>
</dbReference>
<organism evidence="1 2">
    <name type="scientific">Plantactinospora endophytica</name>
    <dbReference type="NCBI Taxonomy" id="673535"/>
    <lineage>
        <taxon>Bacteria</taxon>
        <taxon>Bacillati</taxon>
        <taxon>Actinomycetota</taxon>
        <taxon>Actinomycetes</taxon>
        <taxon>Micromonosporales</taxon>
        <taxon>Micromonosporaceae</taxon>
        <taxon>Plantactinospora</taxon>
    </lineage>
</organism>
<reference evidence="1 2" key="1">
    <citation type="submission" date="2021-01" db="EMBL/GenBank/DDBJ databases">
        <title>Whole genome shotgun sequence of Plantactinospora endophytica NBRC 110450.</title>
        <authorList>
            <person name="Komaki H."/>
            <person name="Tamura T."/>
        </authorList>
    </citation>
    <scope>NUCLEOTIDE SEQUENCE [LARGE SCALE GENOMIC DNA]</scope>
    <source>
        <strain evidence="1 2">NBRC 110450</strain>
    </source>
</reference>
<proteinExistence type="predicted"/>
<comment type="caution">
    <text evidence="1">The sequence shown here is derived from an EMBL/GenBank/DDBJ whole genome shotgun (WGS) entry which is preliminary data.</text>
</comment>
<sequence length="56" mass="6475">MRSAMDYRHEYVDPGDERFGIHHPLAEADAARLDHLARVRSDGPPARRTADFTDRR</sequence>
<name>A0ABQ4E7P0_9ACTN</name>